<dbReference type="EMBL" id="CAJPVI010000006">
    <property type="protein sequence ID" value="CAG2137999.1"/>
    <property type="molecule type" value="Genomic_DNA"/>
</dbReference>
<evidence type="ECO:0000313" key="2">
    <source>
        <dbReference type="Proteomes" id="UP000672657"/>
    </source>
</evidence>
<sequence>MKLGMLSLVRMIEEFGLRMQERRLARLIRRQRLHALPQVFGESLAALQAVFADTPVDLRGANSPNGYPAKEHLGELGLNAILLTQNIEINQFPQYLKMLGGGRDQVANHHYESDGLHTFIAYDDECGGRNVRLLSNDVELLAKVSTSTFHPPPPWIAWYELGPYRPALQGNAEHWFCHVWDPFWESLSLEAQDKFIEASRLRTQAHISNEDWEEGWVYLVRMRDPRYRANPS</sequence>
<evidence type="ECO:0000313" key="1">
    <source>
        <dbReference type="EMBL" id="CAG2137999.1"/>
    </source>
</evidence>
<dbReference type="Proteomes" id="UP000672657">
    <property type="component" value="Unassembled WGS sequence"/>
</dbReference>
<keyword evidence="2" id="KW-1185">Reference proteome</keyword>
<name>A0ABM8TDN4_9BURK</name>
<organism evidence="1 2">
    <name type="scientific">Cupriavidus numazuensis</name>
    <dbReference type="NCBI Taxonomy" id="221992"/>
    <lineage>
        <taxon>Bacteria</taxon>
        <taxon>Pseudomonadati</taxon>
        <taxon>Pseudomonadota</taxon>
        <taxon>Betaproteobacteria</taxon>
        <taxon>Burkholderiales</taxon>
        <taxon>Burkholderiaceae</taxon>
        <taxon>Cupriavidus</taxon>
    </lineage>
</organism>
<accession>A0ABM8TDN4</accession>
<proteinExistence type="predicted"/>
<gene>
    <name evidence="1" type="ORF">LMG26411_01505</name>
</gene>
<comment type="caution">
    <text evidence="1">The sequence shown here is derived from an EMBL/GenBank/DDBJ whole genome shotgun (WGS) entry which is preliminary data.</text>
</comment>
<dbReference type="RefSeq" id="WP_211952644.1">
    <property type="nucleotide sequence ID" value="NZ_CAJPVI010000006.1"/>
</dbReference>
<protein>
    <submittedName>
        <fullName evidence="1">Uncharacterized protein</fullName>
    </submittedName>
</protein>
<reference evidence="1 2" key="1">
    <citation type="submission" date="2021-03" db="EMBL/GenBank/DDBJ databases">
        <authorList>
            <person name="Peeters C."/>
        </authorList>
    </citation>
    <scope>NUCLEOTIDE SEQUENCE [LARGE SCALE GENOMIC DNA]</scope>
    <source>
        <strain evidence="1 2">LMG 26411</strain>
    </source>
</reference>